<evidence type="ECO:0000313" key="1">
    <source>
        <dbReference type="EMBL" id="RKR83483.1"/>
    </source>
</evidence>
<protein>
    <submittedName>
        <fullName evidence="1">Uncharacterized protein</fullName>
    </submittedName>
</protein>
<dbReference type="EMBL" id="RBKU01000001">
    <property type="protein sequence ID" value="RKR83483.1"/>
    <property type="molecule type" value="Genomic_DNA"/>
</dbReference>
<comment type="caution">
    <text evidence="1">The sequence shown here is derived from an EMBL/GenBank/DDBJ whole genome shotgun (WGS) entry which is preliminary data.</text>
</comment>
<dbReference type="Proteomes" id="UP000268007">
    <property type="component" value="Unassembled WGS sequence"/>
</dbReference>
<keyword evidence="2" id="KW-1185">Reference proteome</keyword>
<evidence type="ECO:0000313" key="2">
    <source>
        <dbReference type="Proteomes" id="UP000268007"/>
    </source>
</evidence>
<reference evidence="1 2" key="1">
    <citation type="submission" date="2018-10" db="EMBL/GenBank/DDBJ databases">
        <title>Genomic Encyclopedia of Archaeal and Bacterial Type Strains, Phase II (KMG-II): from individual species to whole genera.</title>
        <authorList>
            <person name="Goeker M."/>
        </authorList>
    </citation>
    <scope>NUCLEOTIDE SEQUENCE [LARGE SCALE GENOMIC DNA]</scope>
    <source>
        <strain evidence="1 2">DSM 18602</strain>
    </source>
</reference>
<name>A0A495J3T2_9SPHI</name>
<organism evidence="1 2">
    <name type="scientific">Mucilaginibacter gracilis</name>
    <dbReference type="NCBI Taxonomy" id="423350"/>
    <lineage>
        <taxon>Bacteria</taxon>
        <taxon>Pseudomonadati</taxon>
        <taxon>Bacteroidota</taxon>
        <taxon>Sphingobacteriia</taxon>
        <taxon>Sphingobacteriales</taxon>
        <taxon>Sphingobacteriaceae</taxon>
        <taxon>Mucilaginibacter</taxon>
    </lineage>
</organism>
<dbReference type="PROSITE" id="PS51257">
    <property type="entry name" value="PROKAR_LIPOPROTEIN"/>
    <property type="match status" value="1"/>
</dbReference>
<dbReference type="AlphaFoldDB" id="A0A495J3T2"/>
<sequence>MIMVRCNGVTVSFALVGCGKPGDGVILVTPILFRSVTKLPHIMKPLFILSLFISGALCHAQAQSSRWMLYSKSPGYTYKIDTLYSDIKQYNKYDDHYSVVILWCSTIKETHSKNIHHVSEYRYKMAIDTANLQYEIKSAIEYLDKEVVHSEVFDGINWQEIIPDTIA</sequence>
<accession>A0A495J3T2</accession>
<gene>
    <name evidence="1" type="ORF">BDD43_3692</name>
</gene>
<proteinExistence type="predicted"/>